<dbReference type="OrthoDB" id="2972047at2759"/>
<dbReference type="Proteomes" id="UP000623467">
    <property type="component" value="Unassembled WGS sequence"/>
</dbReference>
<protein>
    <submittedName>
        <fullName evidence="2">Uncharacterized protein</fullName>
    </submittedName>
</protein>
<keyword evidence="3" id="KW-1185">Reference proteome</keyword>
<gene>
    <name evidence="2" type="ORF">MSAN_01806600</name>
</gene>
<proteinExistence type="predicted"/>
<dbReference type="EMBL" id="JACAZH010000018">
    <property type="protein sequence ID" value="KAF7346688.1"/>
    <property type="molecule type" value="Genomic_DNA"/>
</dbReference>
<feature type="signal peptide" evidence="1">
    <location>
        <begin position="1"/>
        <end position="18"/>
    </location>
</feature>
<comment type="caution">
    <text evidence="2">The sequence shown here is derived from an EMBL/GenBank/DDBJ whole genome shotgun (WGS) entry which is preliminary data.</text>
</comment>
<feature type="chain" id="PRO_5034380220" evidence="1">
    <location>
        <begin position="19"/>
        <end position="180"/>
    </location>
</feature>
<dbReference type="InterPro" id="IPR035992">
    <property type="entry name" value="Ricin_B-like_lectins"/>
</dbReference>
<evidence type="ECO:0000313" key="3">
    <source>
        <dbReference type="Proteomes" id="UP000623467"/>
    </source>
</evidence>
<reference evidence="2" key="1">
    <citation type="submission" date="2020-05" db="EMBL/GenBank/DDBJ databases">
        <title>Mycena genomes resolve the evolution of fungal bioluminescence.</title>
        <authorList>
            <person name="Tsai I.J."/>
        </authorList>
    </citation>
    <scope>NUCLEOTIDE SEQUENCE</scope>
    <source>
        <strain evidence="2">160909Yilan</strain>
    </source>
</reference>
<dbReference type="CDD" id="cd23714">
    <property type="entry name" value="beta-trefoil_Ricin_MtaL"/>
    <property type="match status" value="1"/>
</dbReference>
<sequence length="180" mass="19228">MFSKLLAFGLGALAVVRAAPAFSFQTQQLSCSVNLDVSVAPVHSFNALEPGQYRIWNEAFTSGPLYATHPNSPVLLSPGNPGPTTIWSIAPSGNPGSNEYTITNTASNVGTRVTSGLVFSTAGRGESFTISPAGEGTFTIQVPNKDEVWTVRIPGNEMLPVFLLPEEGGIESRWRFVRVD</sequence>
<evidence type="ECO:0000256" key="1">
    <source>
        <dbReference type="SAM" id="SignalP"/>
    </source>
</evidence>
<dbReference type="SUPFAM" id="SSF50370">
    <property type="entry name" value="Ricin B-like lectins"/>
    <property type="match status" value="1"/>
</dbReference>
<dbReference type="AlphaFoldDB" id="A0A8H6XSI0"/>
<dbReference type="Gene3D" id="2.80.10.50">
    <property type="match status" value="1"/>
</dbReference>
<accession>A0A8H6XSI0</accession>
<keyword evidence="1" id="KW-0732">Signal</keyword>
<name>A0A8H6XSI0_9AGAR</name>
<organism evidence="2 3">
    <name type="scientific">Mycena sanguinolenta</name>
    <dbReference type="NCBI Taxonomy" id="230812"/>
    <lineage>
        <taxon>Eukaryota</taxon>
        <taxon>Fungi</taxon>
        <taxon>Dikarya</taxon>
        <taxon>Basidiomycota</taxon>
        <taxon>Agaricomycotina</taxon>
        <taxon>Agaricomycetes</taxon>
        <taxon>Agaricomycetidae</taxon>
        <taxon>Agaricales</taxon>
        <taxon>Marasmiineae</taxon>
        <taxon>Mycenaceae</taxon>
        <taxon>Mycena</taxon>
    </lineage>
</organism>
<evidence type="ECO:0000313" key="2">
    <source>
        <dbReference type="EMBL" id="KAF7346688.1"/>
    </source>
</evidence>